<reference evidence="3 4" key="1">
    <citation type="submission" date="2016-09" db="EMBL/GenBank/DDBJ databases">
        <title>Genome sequence of Eubacterium angustum.</title>
        <authorList>
            <person name="Poehlein A."/>
            <person name="Daniel R."/>
        </authorList>
    </citation>
    <scope>NUCLEOTIDE SEQUENCE [LARGE SCALE GENOMIC DNA]</scope>
    <source>
        <strain evidence="3 4">DSM 1989</strain>
    </source>
</reference>
<proteinExistence type="predicted"/>
<dbReference type="Pfam" id="PF02026">
    <property type="entry name" value="RyR"/>
    <property type="match status" value="1"/>
</dbReference>
<dbReference type="Pfam" id="PF00004">
    <property type="entry name" value="AAA"/>
    <property type="match status" value="1"/>
</dbReference>
<dbReference type="SUPFAM" id="SSF52540">
    <property type="entry name" value="P-loop containing nucleoside triphosphate hydrolases"/>
    <property type="match status" value="1"/>
</dbReference>
<dbReference type="InterPro" id="IPR003959">
    <property type="entry name" value="ATPase_AAA_core"/>
</dbReference>
<dbReference type="GO" id="GO:0005524">
    <property type="term" value="F:ATP binding"/>
    <property type="evidence" value="ECO:0007669"/>
    <property type="project" value="InterPro"/>
</dbReference>
<feature type="domain" description="ATPase AAA-type core" evidence="1">
    <location>
        <begin position="443"/>
        <end position="514"/>
    </location>
</feature>
<dbReference type="EMBL" id="MKIE01000001">
    <property type="protein sequence ID" value="OHW63496.1"/>
    <property type="molecule type" value="Genomic_DNA"/>
</dbReference>
<dbReference type="Gene3D" id="3.40.50.300">
    <property type="entry name" value="P-loop containing nucleotide triphosphate hydrolases"/>
    <property type="match status" value="1"/>
</dbReference>
<evidence type="ECO:0000313" key="4">
    <source>
        <dbReference type="Proteomes" id="UP000180254"/>
    </source>
</evidence>
<evidence type="ECO:0000259" key="2">
    <source>
        <dbReference type="Pfam" id="PF02026"/>
    </source>
</evidence>
<dbReference type="OrthoDB" id="227202at2"/>
<name>A0A1S1VA52_9FIRM</name>
<evidence type="ECO:0000313" key="3">
    <source>
        <dbReference type="EMBL" id="OHW63496.1"/>
    </source>
</evidence>
<dbReference type="Gene3D" id="6.20.350.10">
    <property type="match status" value="1"/>
</dbReference>
<dbReference type="InterPro" id="IPR027417">
    <property type="entry name" value="P-loop_NTPase"/>
</dbReference>
<dbReference type="GO" id="GO:0016887">
    <property type="term" value="F:ATP hydrolysis activity"/>
    <property type="evidence" value="ECO:0007669"/>
    <property type="project" value="InterPro"/>
</dbReference>
<gene>
    <name evidence="3" type="ORF">EUAN_03600</name>
</gene>
<dbReference type="STRING" id="39480.EUAN_03600"/>
<dbReference type="Proteomes" id="UP000180254">
    <property type="component" value="Unassembled WGS sequence"/>
</dbReference>
<keyword evidence="4" id="KW-1185">Reference proteome</keyword>
<feature type="domain" description="Ryanodine receptor Ryr" evidence="2">
    <location>
        <begin position="765"/>
        <end position="835"/>
    </location>
</feature>
<evidence type="ECO:0000259" key="1">
    <source>
        <dbReference type="Pfam" id="PF00004"/>
    </source>
</evidence>
<dbReference type="RefSeq" id="WP_071061023.1">
    <property type="nucleotide sequence ID" value="NZ_MKIE01000001.1"/>
</dbReference>
<protein>
    <submittedName>
        <fullName evidence="3">RyR domain protein</fullName>
    </submittedName>
</protein>
<sequence length="845" mass="97350">MERNYGNFNIVVSGDISINRTQWITKPKEIHGHNWEGYSHVHSVSRPGESLLLAKFVGISTGANVVSPKLDEIDFDSLGEFLSSTAELEQYPKHPKTPKKKVYRVKRFLGFSEPFGGRPKLLKIEQDDPDSKLIIIDDENNGFNESPEYWPEGIVTEGKRPTIIYKMNNPIDSNPLWKHLEKNHLENTVIVINSDDLRLKGVNISKSLSWEKTSQDFVWQLNNNPRLSFLLNCKHLVVPFGLEGAIYYRNESVVEYKLYFLPYAFEGETIREERGKIYGLTSCFVSGLSKSILEMNYNKESLDMAIDEGIRLGMVASNKYYVEGFGSMCKDCPFPSPEIFRSAKSDYVLKEHVQDVRIPNYMDMDSYLDWYILKDKSSASIAQIAQDIVKCGDKDVLKFVPVSKFGNLKSVDRTEIESYRSIKNLMEEYISSKSVARPLSIAVFGTPGSGKSFGVTEIAKSIAPNRIEKLNFNLSQFRDIDNLAEAFHKVRDLSLQQKIPLVFFDEFDSAFGGKLGWLKYLLAPMQDGEFRDGDSVHPIGRAIFVFAGGTSSTYDEFCEEGSEFRDAKGPDFVSRLRGYVNILGPNKVSDSYDQLYIIRRAVILRTLIELKAPHLLEENGKAKIDSGVLRALLKVSRYKHESRSIEAILDMSMLTNAKKWGQSQLPSKEQLKLHVDEDQFLRHLMHDAFYSEKLERIAMEIHERYRLINKDINPEFLKPWDELDEELKNSSRDQAKHITNALLTVHYDISYVKENPRPIKFTENELEILAEYEHNRWYYHKKETGWSYGEVKDSEKKTDPELVPWEEISRAIKEKVKEMVRIWPEILAECNFSIERLKFSANEYL</sequence>
<dbReference type="AlphaFoldDB" id="A0A1S1VA52"/>
<comment type="caution">
    <text evidence="3">The sequence shown here is derived from an EMBL/GenBank/DDBJ whole genome shotgun (WGS) entry which is preliminary data.</text>
</comment>
<organism evidence="3 4">
    <name type="scientific">Andreesenia angusta</name>
    <dbReference type="NCBI Taxonomy" id="39480"/>
    <lineage>
        <taxon>Bacteria</taxon>
        <taxon>Bacillati</taxon>
        <taxon>Bacillota</taxon>
        <taxon>Tissierellia</taxon>
        <taxon>Tissierellales</taxon>
        <taxon>Gottschalkiaceae</taxon>
        <taxon>Andreesenia</taxon>
    </lineage>
</organism>
<accession>A0A1S1VA52</accession>
<dbReference type="InterPro" id="IPR003032">
    <property type="entry name" value="Ryanodine_rcpt"/>
</dbReference>